<dbReference type="GO" id="GO:0003824">
    <property type="term" value="F:catalytic activity"/>
    <property type="evidence" value="ECO:0007669"/>
    <property type="project" value="UniProtKB-ARBA"/>
</dbReference>
<evidence type="ECO:0000313" key="4">
    <source>
        <dbReference type="Proteomes" id="UP000076661"/>
    </source>
</evidence>
<protein>
    <recommendedName>
        <fullName evidence="2">DUF637 domain-containing protein</fullName>
    </recommendedName>
</protein>
<dbReference type="InterPro" id="IPR025157">
    <property type="entry name" value="Hemagglutinin_rpt"/>
</dbReference>
<keyword evidence="1" id="KW-0812">Transmembrane</keyword>
<reference evidence="3 4" key="1">
    <citation type="submission" date="2013-07" db="EMBL/GenBank/DDBJ databases">
        <title>Comparative Genomic and Metabolomic Analysis of Twelve Strains of Pseudoalteromonas luteoviolacea.</title>
        <authorList>
            <person name="Vynne N.G."/>
            <person name="Mansson M."/>
            <person name="Gram L."/>
        </authorList>
    </citation>
    <scope>NUCLEOTIDE SEQUENCE [LARGE SCALE GENOMIC DNA]</scope>
    <source>
        <strain evidence="3 4">S4060-1</strain>
    </source>
</reference>
<evidence type="ECO:0000256" key="1">
    <source>
        <dbReference type="SAM" id="Phobius"/>
    </source>
</evidence>
<dbReference type="Proteomes" id="UP000076661">
    <property type="component" value="Unassembled WGS sequence"/>
</dbReference>
<dbReference type="Pfam" id="PF13332">
    <property type="entry name" value="Fil_haemagg_2"/>
    <property type="match status" value="2"/>
</dbReference>
<dbReference type="RefSeq" id="WP_063382867.1">
    <property type="nucleotide sequence ID" value="NZ_AUXX01000047.1"/>
</dbReference>
<dbReference type="EMBL" id="AUXX01000047">
    <property type="protein sequence ID" value="KZN60847.1"/>
    <property type="molecule type" value="Genomic_DNA"/>
</dbReference>
<gene>
    <name evidence="3" type="ORF">N478_25925</name>
</gene>
<accession>A0A167JAW6</accession>
<dbReference type="CDD" id="cd20739">
    <property type="entry name" value="PoNe_DUF637"/>
    <property type="match status" value="1"/>
</dbReference>
<evidence type="ECO:0000313" key="3">
    <source>
        <dbReference type="EMBL" id="KZN60847.1"/>
    </source>
</evidence>
<keyword evidence="1" id="KW-1133">Transmembrane helix</keyword>
<feature type="domain" description="DUF637" evidence="2">
    <location>
        <begin position="672"/>
        <end position="848"/>
    </location>
</feature>
<feature type="transmembrane region" description="Helical" evidence="1">
    <location>
        <begin position="21"/>
        <end position="43"/>
    </location>
</feature>
<dbReference type="Pfam" id="PF04830">
    <property type="entry name" value="DUF637"/>
    <property type="match status" value="1"/>
</dbReference>
<dbReference type="InterPro" id="IPR006915">
    <property type="entry name" value="DUF637_hemagglutn_put"/>
</dbReference>
<dbReference type="InterPro" id="IPR049762">
    <property type="entry name" value="PoNe_dom"/>
</dbReference>
<dbReference type="PATRIC" id="fig|1365257.3.peg.4708"/>
<proteinExistence type="predicted"/>
<evidence type="ECO:0000259" key="2">
    <source>
        <dbReference type="Pfam" id="PF04830"/>
    </source>
</evidence>
<sequence>MMKNRNENGNFEYKVPFWHKSVAILNIFLILWQVMLPSIAFAMTSSQINAELNNPQYTRSYSDNGHLYVKSDFVDNQIVSTSVQSIESFFKKLKDSNKQALESPLMVPILNGDITLILPIYPLGERVGDSFVQSRFVRAQIYNQLNRNLLIGYTSESNQINGLYNNAYLFAKTGKVKFGSAVTRAQVNAFGANFIWPETRSVGGRNVLVPILHLTDSTIIAQTVSGHQVEFHGNSNEFRNITVDTGNLYTYGNAIIRAARNVTVVDGGIIAKGDLNIVAGGTVANLSSQFSAEDNVNIFTNNYVQKTLVHRYETPYSQGTRFGKIAHLEGGNIYIKASSDIVLQGATVSGSNIRFEADNNIILKSQKEQYSYSATRPGYSESTQKVEHITTKLSAKDSISLIAGGLIELDAAELHADKGVINILADQGIYIVNSFDEYRKEKSIDRRKFSSQESKFQTIAIRSALHAGKNIVIASGFGDIKLKAVDIKSGDGTEISAANGKVDLLLAKEQDHYFKFDKSETTFKIKTHTIDSKEENAIYNEIVGGVKVRATQGLTLELAEYDRNNPVALSDVMSAVEGIESLRETGPNFKQPSLSWMTDLYNSPEYNGQINTVYQTLQNYYHEERTSNLSPAAMAVISIAVAVAMGPAGAGWIGEGGKIALAFADSAVMGAAMSAGATTLATQAATSLASGQGLDGTLKSILSEEGLRSLVTSMATAGAMSAMSQVKFFELSNSPDAILSTQEAVNVANQAAQAVTNAAVSASITGIINGDGLSEFGDMFKANLLTHAANKLGEKMANEIKIEAKDNNWPKALKYITHAGAGCIYGAALAEAGGQTANTTACASGAGGAVAGEIIGDMHASEIDKVQKDLETSIQNKTNELLTDSRVIDSSDPARTRHELLKKHNLELRKQFKQWEAAGVDLAKLGAGFSAFLAGGDVNIAASAGENAAEHNAIWVLVIPVLLKAMDTYFLIQDFQEVAEAYGESTAKGNAKLQDLLLVMGIEVAASQLLPGSKTFARLKKELEQLNLDWVVPYFNKIEATIDGRMDGKDLLDAFTKIGGAAYDLCSDGKHIPCGVFVDNQEDLYKIYQELNKYGKYTLDDMKYFADNGYKLNTESGRFISPKSLDIQVSAKQLGSPLEPKLKELGGHLDNIKKDVTINGVEHKNMSVEEMVKLRKEIADNPARSTDPVIDNKATVSMGRLSEQIAEAVAEASVKNLTNLKPLHAALPGKGKSGEFDQLYTYTDSSGNTKLLIIEAKGGSSRLGSRMHDGQRVEQGSTDYVQSIVNNMKQKLDLAKINGNNSPEIHALEHTLEQFKQYKGDIEFRKVTQAFDNDRQLKSNYKVTNYKIGEIKL</sequence>
<keyword evidence="1" id="KW-0472">Membrane</keyword>
<name>A0A167JAW6_9GAMM</name>
<organism evidence="3 4">
    <name type="scientific">Pseudoalteromonas luteoviolacea S4060-1</name>
    <dbReference type="NCBI Taxonomy" id="1365257"/>
    <lineage>
        <taxon>Bacteria</taxon>
        <taxon>Pseudomonadati</taxon>
        <taxon>Pseudomonadota</taxon>
        <taxon>Gammaproteobacteria</taxon>
        <taxon>Alteromonadales</taxon>
        <taxon>Pseudoalteromonadaceae</taxon>
        <taxon>Pseudoalteromonas</taxon>
    </lineage>
</organism>
<comment type="caution">
    <text evidence="3">The sequence shown here is derived from an EMBL/GenBank/DDBJ whole genome shotgun (WGS) entry which is preliminary data.</text>
</comment>